<accession>W8NW95</accession>
<dbReference type="STRING" id="195522.BD01_1870"/>
<keyword evidence="3" id="KW-1185">Reference proteome</keyword>
<gene>
    <name evidence="2" type="ORF">BD01_1870</name>
</gene>
<dbReference type="KEGG" id="tnu:BD01_1870"/>
<evidence type="ECO:0000313" key="2">
    <source>
        <dbReference type="EMBL" id="AHL23472.1"/>
    </source>
</evidence>
<dbReference type="EMBL" id="CP007264">
    <property type="protein sequence ID" value="AHL23472.1"/>
    <property type="molecule type" value="Genomic_DNA"/>
</dbReference>
<evidence type="ECO:0000313" key="3">
    <source>
        <dbReference type="Proteomes" id="UP000019434"/>
    </source>
</evidence>
<keyword evidence="1" id="KW-0472">Membrane</keyword>
<dbReference type="HOGENOM" id="CLU_3323187_0_0_2"/>
<keyword evidence="1" id="KW-1133">Transmembrane helix</keyword>
<evidence type="ECO:0000256" key="1">
    <source>
        <dbReference type="SAM" id="Phobius"/>
    </source>
</evidence>
<proteinExistence type="predicted"/>
<dbReference type="Proteomes" id="UP000019434">
    <property type="component" value="Chromosome"/>
</dbReference>
<reference evidence="2 3" key="1">
    <citation type="submission" date="2014-02" db="EMBL/GenBank/DDBJ databases">
        <title>Genome Sequence of an Hyperthermophilic Archaeon, Thermococcus nautili 30-1, producing viral vesicles.</title>
        <authorList>
            <person name="Oberto J."/>
            <person name="Gaudin M."/>
            <person name="Cossu M."/>
            <person name="Gorlas A."/>
            <person name="Slesarev A."/>
            <person name="Marguet E."/>
            <person name="Forterre P."/>
        </authorList>
    </citation>
    <scope>NUCLEOTIDE SEQUENCE [LARGE SCALE GENOMIC DNA]</scope>
    <source>
        <strain evidence="2 3">30-1</strain>
    </source>
</reference>
<protein>
    <submittedName>
        <fullName evidence="2">Uncharacterized protein</fullName>
    </submittedName>
</protein>
<dbReference type="AlphaFoldDB" id="W8NW95"/>
<name>W8NW95_9EURY</name>
<keyword evidence="1" id="KW-0812">Transmembrane</keyword>
<sequence>MRKESQKRFDGKTFSVLFFVNLFMFTVVESLLKWRWPG</sequence>
<feature type="transmembrane region" description="Helical" evidence="1">
    <location>
        <begin position="12"/>
        <end position="32"/>
    </location>
</feature>
<organism evidence="2 3">
    <name type="scientific">Thermococcus nautili</name>
    <dbReference type="NCBI Taxonomy" id="195522"/>
    <lineage>
        <taxon>Archaea</taxon>
        <taxon>Methanobacteriati</taxon>
        <taxon>Methanobacteriota</taxon>
        <taxon>Thermococci</taxon>
        <taxon>Thermococcales</taxon>
        <taxon>Thermococcaceae</taxon>
        <taxon>Thermococcus</taxon>
    </lineage>
</organism>